<dbReference type="GO" id="GO:0009308">
    <property type="term" value="P:amine metabolic process"/>
    <property type="evidence" value="ECO:0007669"/>
    <property type="project" value="UniProtKB-UniRule"/>
</dbReference>
<feature type="modified residue" description="2',4',5'-topaquinone" evidence="1">
    <location>
        <position position="73"/>
    </location>
</feature>
<evidence type="ECO:0000256" key="2">
    <source>
        <dbReference type="RuleBase" id="RU000672"/>
    </source>
</evidence>
<dbReference type="InterPro" id="IPR000269">
    <property type="entry name" value="Cu_amine_oxidase"/>
</dbReference>
<evidence type="ECO:0000259" key="4">
    <source>
        <dbReference type="Pfam" id="PF01179"/>
    </source>
</evidence>
<accession>A0AAV4I126</accession>
<dbReference type="Proteomes" id="UP000762676">
    <property type="component" value="Unassembled WGS sequence"/>
</dbReference>
<dbReference type="EC" id="1.4.3.-" evidence="2"/>
<comment type="caution">
    <text evidence="5">The sequence shown here is derived from an EMBL/GenBank/DDBJ whole genome shotgun (WGS) entry which is preliminary data.</text>
</comment>
<dbReference type="GO" id="GO:0005886">
    <property type="term" value="C:plasma membrane"/>
    <property type="evidence" value="ECO:0007669"/>
    <property type="project" value="TreeGrafter"/>
</dbReference>
<feature type="domain" description="Copper amine oxidase catalytic" evidence="4">
    <location>
        <begin position="12"/>
        <end position="97"/>
    </location>
</feature>
<dbReference type="GO" id="GO:0005507">
    <property type="term" value="F:copper ion binding"/>
    <property type="evidence" value="ECO:0007669"/>
    <property type="project" value="InterPro"/>
</dbReference>
<proteinExistence type="inferred from homology"/>
<dbReference type="PANTHER" id="PTHR10638">
    <property type="entry name" value="COPPER AMINE OXIDASE"/>
    <property type="match status" value="1"/>
</dbReference>
<organism evidence="5 6">
    <name type="scientific">Elysia marginata</name>
    <dbReference type="NCBI Taxonomy" id="1093978"/>
    <lineage>
        <taxon>Eukaryota</taxon>
        <taxon>Metazoa</taxon>
        <taxon>Spiralia</taxon>
        <taxon>Lophotrochozoa</taxon>
        <taxon>Mollusca</taxon>
        <taxon>Gastropoda</taxon>
        <taxon>Heterobranchia</taxon>
        <taxon>Euthyneura</taxon>
        <taxon>Panpulmonata</taxon>
        <taxon>Sacoglossa</taxon>
        <taxon>Placobranchoidea</taxon>
        <taxon>Plakobranchidae</taxon>
        <taxon>Elysia</taxon>
    </lineage>
</organism>
<evidence type="ECO:0000313" key="6">
    <source>
        <dbReference type="Proteomes" id="UP000762676"/>
    </source>
</evidence>
<keyword evidence="2" id="KW-0560">Oxidoreductase</keyword>
<dbReference type="Gene3D" id="2.70.98.20">
    <property type="entry name" value="Copper amine oxidase, catalytic domain"/>
    <property type="match status" value="1"/>
</dbReference>
<comment type="similarity">
    <text evidence="2">Belongs to the copper/topaquinone oxidase family.</text>
</comment>
<dbReference type="GO" id="GO:0048038">
    <property type="term" value="F:quinone binding"/>
    <property type="evidence" value="ECO:0007669"/>
    <property type="project" value="InterPro"/>
</dbReference>
<dbReference type="InterPro" id="IPR036460">
    <property type="entry name" value="Cu_amine_oxidase_C_sf"/>
</dbReference>
<dbReference type="GO" id="GO:0008131">
    <property type="term" value="F:primary methylamine oxidase activity"/>
    <property type="evidence" value="ECO:0007669"/>
    <property type="project" value="InterPro"/>
</dbReference>
<keyword evidence="6" id="KW-1185">Reference proteome</keyword>
<name>A0AAV4I126_9GAST</name>
<sequence>MCPIDRGYLITIDTVWNQHGDEPGRYDAAFCLFEINNGYPLRRHLSYEKPKGYYGGMLDSVLTLRSILTVGNYDYVIDFIFHQNGALETKFMSTGIAINVFSWLGITLFSTNVKMF</sequence>
<keyword evidence="2" id="KW-0479">Metal-binding</keyword>
<keyword evidence="3" id="KW-0472">Membrane</keyword>
<reference evidence="5 6" key="1">
    <citation type="journal article" date="2021" name="Elife">
        <title>Chloroplast acquisition without the gene transfer in kleptoplastic sea slugs, Plakobranchus ocellatus.</title>
        <authorList>
            <person name="Maeda T."/>
            <person name="Takahashi S."/>
            <person name="Yoshida T."/>
            <person name="Shimamura S."/>
            <person name="Takaki Y."/>
            <person name="Nagai Y."/>
            <person name="Toyoda A."/>
            <person name="Suzuki Y."/>
            <person name="Arimoto A."/>
            <person name="Ishii H."/>
            <person name="Satoh N."/>
            <person name="Nishiyama T."/>
            <person name="Hasebe M."/>
            <person name="Maruyama T."/>
            <person name="Minagawa J."/>
            <person name="Obokata J."/>
            <person name="Shigenobu S."/>
        </authorList>
    </citation>
    <scope>NUCLEOTIDE SEQUENCE [LARGE SCALE GENOMIC DNA]</scope>
</reference>
<keyword evidence="2" id="KW-0186">Copper</keyword>
<keyword evidence="3" id="KW-1133">Transmembrane helix</keyword>
<dbReference type="InterPro" id="IPR015798">
    <property type="entry name" value="Cu_amine_oxidase_C"/>
</dbReference>
<feature type="transmembrane region" description="Helical" evidence="3">
    <location>
        <begin position="91"/>
        <end position="110"/>
    </location>
</feature>
<comment type="PTM">
    <text evidence="1 2">Topaquinone (TPQ) is generated by copper-dependent autoxidation of a specific tyrosyl residue.</text>
</comment>
<comment type="cofactor">
    <cofactor evidence="2">
        <name>Cu cation</name>
        <dbReference type="ChEBI" id="CHEBI:23378"/>
    </cofactor>
    <text evidence="2">Contains 1 topaquinone per subunit.</text>
</comment>
<dbReference type="Pfam" id="PF01179">
    <property type="entry name" value="Cu_amine_oxid"/>
    <property type="match status" value="1"/>
</dbReference>
<protein>
    <recommendedName>
        <fullName evidence="2">Amine oxidase</fullName>
        <ecNumber evidence="2">1.4.3.-</ecNumber>
    </recommendedName>
</protein>
<dbReference type="SUPFAM" id="SSF49998">
    <property type="entry name" value="Amine oxidase catalytic domain"/>
    <property type="match status" value="1"/>
</dbReference>
<keyword evidence="1 2" id="KW-0801">TPQ</keyword>
<dbReference type="PANTHER" id="PTHR10638:SF20">
    <property type="entry name" value="AMINE OXIDASE"/>
    <property type="match status" value="1"/>
</dbReference>
<keyword evidence="3" id="KW-0812">Transmembrane</keyword>
<gene>
    <name evidence="5" type="ORF">ElyMa_001168700</name>
</gene>
<dbReference type="EMBL" id="BMAT01002302">
    <property type="protein sequence ID" value="GFS04198.1"/>
    <property type="molecule type" value="Genomic_DNA"/>
</dbReference>
<evidence type="ECO:0000256" key="1">
    <source>
        <dbReference type="PIRSR" id="PIRSR600269-51"/>
    </source>
</evidence>
<evidence type="ECO:0000256" key="3">
    <source>
        <dbReference type="SAM" id="Phobius"/>
    </source>
</evidence>
<dbReference type="AlphaFoldDB" id="A0AAV4I126"/>
<evidence type="ECO:0000313" key="5">
    <source>
        <dbReference type="EMBL" id="GFS04198.1"/>
    </source>
</evidence>